<reference evidence="2" key="2">
    <citation type="submission" date="2021-06" db="EMBL/GenBank/DDBJ databases">
        <title>Collection of gut derived symbiotic bacterial strains cultured from healthy donors.</title>
        <authorList>
            <person name="Lin H."/>
            <person name="Littmann E."/>
            <person name="Pamer E.G."/>
        </authorList>
    </citation>
    <scope>NUCLEOTIDE SEQUENCE</scope>
    <source>
        <strain evidence="2">MSK.19.9</strain>
    </source>
</reference>
<dbReference type="RefSeq" id="WP_117773378.1">
    <property type="nucleotide sequence ID" value="NZ_CAXVKO010000013.1"/>
</dbReference>
<name>A0A395XY35_BIFLN</name>
<accession>A0A395XY35</accession>
<dbReference type="EMBL" id="QSAR01000016">
    <property type="protein sequence ID" value="RGW63170.1"/>
    <property type="molecule type" value="Genomic_DNA"/>
</dbReference>
<evidence type="ECO:0000256" key="1">
    <source>
        <dbReference type="SAM" id="Phobius"/>
    </source>
</evidence>
<evidence type="ECO:0000313" key="4">
    <source>
        <dbReference type="Proteomes" id="UP000265775"/>
    </source>
</evidence>
<dbReference type="EMBL" id="JAHOFX010000014">
    <property type="protein sequence ID" value="MBV3439060.1"/>
    <property type="molecule type" value="Genomic_DNA"/>
</dbReference>
<gene>
    <name evidence="3" type="ORF">DWV59_10530</name>
    <name evidence="2" type="ORF">KSW34_08715</name>
</gene>
<evidence type="ECO:0000313" key="3">
    <source>
        <dbReference type="EMBL" id="RGW63170.1"/>
    </source>
</evidence>
<evidence type="ECO:0000313" key="2">
    <source>
        <dbReference type="EMBL" id="MBV3439060.1"/>
    </source>
</evidence>
<proteinExistence type="predicted"/>
<dbReference type="Proteomes" id="UP001195937">
    <property type="component" value="Unassembled WGS sequence"/>
</dbReference>
<keyword evidence="1" id="KW-0472">Membrane</keyword>
<keyword evidence="1" id="KW-1133">Transmembrane helix</keyword>
<sequence>MSIVDIGVTGWRAFWSSVTAPGAFGVYFIVLMIALLVGFAFNRTQSALSMGLRVLALLLSAIMIMGVLGVLGLNMTGLTPAINWLLEQVQAPVYIPEA</sequence>
<protein>
    <submittedName>
        <fullName evidence="3">Uncharacterized protein</fullName>
    </submittedName>
</protein>
<organism evidence="3 4">
    <name type="scientific">Bifidobacterium longum</name>
    <dbReference type="NCBI Taxonomy" id="216816"/>
    <lineage>
        <taxon>Bacteria</taxon>
        <taxon>Bacillati</taxon>
        <taxon>Actinomycetota</taxon>
        <taxon>Actinomycetes</taxon>
        <taxon>Bifidobacteriales</taxon>
        <taxon>Bifidobacteriaceae</taxon>
        <taxon>Bifidobacterium</taxon>
    </lineage>
</organism>
<dbReference type="AlphaFoldDB" id="A0A395XY35"/>
<feature type="transmembrane region" description="Helical" evidence="1">
    <location>
        <begin position="20"/>
        <end position="42"/>
    </location>
</feature>
<keyword evidence="1" id="KW-0812">Transmembrane</keyword>
<comment type="caution">
    <text evidence="3">The sequence shown here is derived from an EMBL/GenBank/DDBJ whole genome shotgun (WGS) entry which is preliminary data.</text>
</comment>
<dbReference type="Proteomes" id="UP000265775">
    <property type="component" value="Unassembled WGS sequence"/>
</dbReference>
<reference evidence="3 4" key="1">
    <citation type="submission" date="2018-08" db="EMBL/GenBank/DDBJ databases">
        <title>A genome reference for cultivated species of the human gut microbiota.</title>
        <authorList>
            <person name="Zou Y."/>
            <person name="Xue W."/>
            <person name="Luo G."/>
        </authorList>
    </citation>
    <scope>NUCLEOTIDE SEQUENCE [LARGE SCALE GENOMIC DNA]</scope>
    <source>
        <strain evidence="3 4">AF11-12</strain>
    </source>
</reference>
<feature type="transmembrane region" description="Helical" evidence="1">
    <location>
        <begin position="54"/>
        <end position="75"/>
    </location>
</feature>